<dbReference type="AlphaFoldDB" id="A0A1A9W322"/>
<proteinExistence type="predicted"/>
<sequence length="198" mass="23288">MPRVTCLNRKECLGLAMLMIGYRFHQLSQLCGSILRFPMDEFIFECQVANMTAATVLFLFALGTWLYQSNYSYIRLHVRIFSIVIFWNVRHLVIEKCIKFGKAYETVPQDVVKKSELRLRKAYDTWELAIYEEQQIVDIARCEKVSLTLADVWLVLIKFLTLWVVFELAIEPCLIIGFHKLKANLKRRFPRKSSRLSV</sequence>
<keyword evidence="1" id="KW-0812">Transmembrane</keyword>
<accession>A0A1A9W322</accession>
<keyword evidence="3" id="KW-1185">Reference proteome</keyword>
<dbReference type="EnsemblMetazoa" id="GBRI004610-RA">
    <property type="protein sequence ID" value="GBRI004610-PA"/>
    <property type="gene ID" value="GBRI004610"/>
</dbReference>
<reference evidence="3" key="1">
    <citation type="submission" date="2014-03" db="EMBL/GenBank/DDBJ databases">
        <authorList>
            <person name="Aksoy S."/>
            <person name="Warren W."/>
            <person name="Wilson R.K."/>
        </authorList>
    </citation>
    <scope>NUCLEOTIDE SEQUENCE [LARGE SCALE GENOMIC DNA]</scope>
    <source>
        <strain evidence="3">IAEA</strain>
    </source>
</reference>
<dbReference type="Proteomes" id="UP000091820">
    <property type="component" value="Unassembled WGS sequence"/>
</dbReference>
<reference evidence="2" key="2">
    <citation type="submission" date="2020-05" db="UniProtKB">
        <authorList>
            <consortium name="EnsemblMetazoa"/>
        </authorList>
    </citation>
    <scope>IDENTIFICATION</scope>
    <source>
        <strain evidence="2">IAEA</strain>
    </source>
</reference>
<keyword evidence="1" id="KW-1133">Transmembrane helix</keyword>
<keyword evidence="1" id="KW-0472">Membrane</keyword>
<evidence type="ECO:0000313" key="3">
    <source>
        <dbReference type="Proteomes" id="UP000091820"/>
    </source>
</evidence>
<evidence type="ECO:0000256" key="1">
    <source>
        <dbReference type="SAM" id="Phobius"/>
    </source>
</evidence>
<feature type="transmembrane region" description="Helical" evidence="1">
    <location>
        <begin position="153"/>
        <end position="178"/>
    </location>
</feature>
<evidence type="ECO:0000313" key="2">
    <source>
        <dbReference type="EnsemblMetazoa" id="GBRI004610-PA"/>
    </source>
</evidence>
<dbReference type="VEuPathDB" id="VectorBase:GBRI004610"/>
<name>A0A1A9W322_9MUSC</name>
<protein>
    <submittedName>
        <fullName evidence="2">Uncharacterized protein</fullName>
    </submittedName>
</protein>
<feature type="transmembrane region" description="Helical" evidence="1">
    <location>
        <begin position="47"/>
        <end position="67"/>
    </location>
</feature>
<organism evidence="2 3">
    <name type="scientific">Glossina brevipalpis</name>
    <dbReference type="NCBI Taxonomy" id="37001"/>
    <lineage>
        <taxon>Eukaryota</taxon>
        <taxon>Metazoa</taxon>
        <taxon>Ecdysozoa</taxon>
        <taxon>Arthropoda</taxon>
        <taxon>Hexapoda</taxon>
        <taxon>Insecta</taxon>
        <taxon>Pterygota</taxon>
        <taxon>Neoptera</taxon>
        <taxon>Endopterygota</taxon>
        <taxon>Diptera</taxon>
        <taxon>Brachycera</taxon>
        <taxon>Muscomorpha</taxon>
        <taxon>Hippoboscoidea</taxon>
        <taxon>Glossinidae</taxon>
        <taxon>Glossina</taxon>
    </lineage>
</organism>